<organism evidence="2 3">
    <name type="scientific">Acidimangrovimonas pyrenivorans</name>
    <dbReference type="NCBI Taxonomy" id="2030798"/>
    <lineage>
        <taxon>Bacteria</taxon>
        <taxon>Pseudomonadati</taxon>
        <taxon>Pseudomonadota</taxon>
        <taxon>Alphaproteobacteria</taxon>
        <taxon>Rhodobacterales</taxon>
        <taxon>Paracoccaceae</taxon>
        <taxon>Acidimangrovimonas</taxon>
    </lineage>
</organism>
<evidence type="ECO:0000256" key="1">
    <source>
        <dbReference type="SAM" id="SignalP"/>
    </source>
</evidence>
<evidence type="ECO:0000313" key="3">
    <source>
        <dbReference type="Proteomes" id="UP001595443"/>
    </source>
</evidence>
<proteinExistence type="predicted"/>
<protein>
    <submittedName>
        <fullName evidence="2">Invasion associated locus B family protein</fullName>
    </submittedName>
</protein>
<reference evidence="3" key="1">
    <citation type="journal article" date="2019" name="Int. J. Syst. Evol. Microbiol.">
        <title>The Global Catalogue of Microorganisms (GCM) 10K type strain sequencing project: providing services to taxonomists for standard genome sequencing and annotation.</title>
        <authorList>
            <consortium name="The Broad Institute Genomics Platform"/>
            <consortium name="The Broad Institute Genome Sequencing Center for Infectious Disease"/>
            <person name="Wu L."/>
            <person name="Ma J."/>
        </authorList>
    </citation>
    <scope>NUCLEOTIDE SEQUENCE [LARGE SCALE GENOMIC DNA]</scope>
    <source>
        <strain evidence="3">KCTC 62192</strain>
    </source>
</reference>
<evidence type="ECO:0000313" key="2">
    <source>
        <dbReference type="EMBL" id="MFC2969908.1"/>
    </source>
</evidence>
<accession>A0ABV7AKH3</accession>
<name>A0ABV7AKH3_9RHOB</name>
<dbReference type="Gene3D" id="2.60.40.1880">
    <property type="entry name" value="Invasion associated locus B (IalB) protein"/>
    <property type="match status" value="1"/>
</dbReference>
<keyword evidence="1" id="KW-0732">Signal</keyword>
<dbReference type="InterPro" id="IPR010642">
    <property type="entry name" value="Invasion_prot_B"/>
</dbReference>
<dbReference type="EMBL" id="JBHRSK010000016">
    <property type="protein sequence ID" value="MFC2969908.1"/>
    <property type="molecule type" value="Genomic_DNA"/>
</dbReference>
<keyword evidence="3" id="KW-1185">Reference proteome</keyword>
<dbReference type="InterPro" id="IPR038696">
    <property type="entry name" value="IalB_sf"/>
</dbReference>
<feature type="chain" id="PRO_5047263376" evidence="1">
    <location>
        <begin position="27"/>
        <end position="185"/>
    </location>
</feature>
<comment type="caution">
    <text evidence="2">The sequence shown here is derived from an EMBL/GenBank/DDBJ whole genome shotgun (WGS) entry which is preliminary data.</text>
</comment>
<feature type="signal peptide" evidence="1">
    <location>
        <begin position="1"/>
        <end position="26"/>
    </location>
</feature>
<sequence>MPIKTLRASLLALGLGLALAAGAAMAQTQARPAADLPGGASALRKVHGDWTVACQMVTGDKSAAKKCVLSQEQVNPRKQRTLAINLVPKGDGSQGAIVLPFGVAVTKGVTLAVDGIALGAPRPFSTCLQLGCIVPLILDAKELAGLVEGKLLTVTVRTLSDRKLTLPVSLKGLKGGLARTRDLLN</sequence>
<dbReference type="RefSeq" id="WP_377834668.1">
    <property type="nucleotide sequence ID" value="NZ_JBHRSK010000016.1"/>
</dbReference>
<gene>
    <name evidence="2" type="ORF">ACFOES_17565</name>
</gene>
<dbReference type="Pfam" id="PF06776">
    <property type="entry name" value="IalB"/>
    <property type="match status" value="1"/>
</dbReference>
<dbReference type="Proteomes" id="UP001595443">
    <property type="component" value="Unassembled WGS sequence"/>
</dbReference>